<accession>A0A7X1CR73</accession>
<dbReference type="RefSeq" id="WP_185527849.1">
    <property type="nucleotide sequence ID" value="NZ_JAARWN010000024.1"/>
</dbReference>
<evidence type="ECO:0000313" key="1">
    <source>
        <dbReference type="EMBL" id="MBC1937795.1"/>
    </source>
</evidence>
<dbReference type="EMBL" id="JAARWN010000024">
    <property type="protein sequence ID" value="MBC1937795.1"/>
    <property type="molecule type" value="Genomic_DNA"/>
</dbReference>
<name>A0A7X1CR73_9LIST</name>
<organism evidence="1 2">
    <name type="scientific">Listeria grandensis</name>
    <dbReference type="NCBI Taxonomy" id="1494963"/>
    <lineage>
        <taxon>Bacteria</taxon>
        <taxon>Bacillati</taxon>
        <taxon>Bacillota</taxon>
        <taxon>Bacilli</taxon>
        <taxon>Bacillales</taxon>
        <taxon>Listeriaceae</taxon>
        <taxon>Listeria</taxon>
    </lineage>
</organism>
<protein>
    <submittedName>
        <fullName evidence="1">Uncharacterized protein</fullName>
    </submittedName>
</protein>
<dbReference type="Proteomes" id="UP000535908">
    <property type="component" value="Unassembled WGS sequence"/>
</dbReference>
<comment type="caution">
    <text evidence="1">The sequence shown here is derived from an EMBL/GenBank/DDBJ whole genome shotgun (WGS) entry which is preliminary data.</text>
</comment>
<proteinExistence type="predicted"/>
<dbReference type="AlphaFoldDB" id="A0A7X1CR73"/>
<evidence type="ECO:0000313" key="2">
    <source>
        <dbReference type="Proteomes" id="UP000535908"/>
    </source>
</evidence>
<reference evidence="1 2" key="1">
    <citation type="submission" date="2020-03" db="EMBL/GenBank/DDBJ databases">
        <title>Soil Listeria distribution.</title>
        <authorList>
            <person name="Liao J."/>
            <person name="Wiedmann M."/>
        </authorList>
    </citation>
    <scope>NUCLEOTIDE SEQUENCE [LARGE SCALE GENOMIC DNA]</scope>
    <source>
        <strain evidence="1 2">FSL L7-0741</strain>
    </source>
</reference>
<sequence length="61" mass="7277">MAPKKKDPIQEKRYAAARKKVDDILKKSGRTYAEYEFQQNVNFIFDHEALQQENTPTNRNY</sequence>
<gene>
    <name evidence="1" type="ORF">HCA69_15605</name>
</gene>